<evidence type="ECO:0000313" key="3">
    <source>
        <dbReference type="Proteomes" id="UP001575105"/>
    </source>
</evidence>
<protein>
    <recommendedName>
        <fullName evidence="4">Alpha-L-rhamnosidase six-hairpin glycosidase domain-containing protein</fullName>
    </recommendedName>
</protein>
<sequence>MADSDPAVDVTGATPEVSSAPKARQWPPRAPLTEFEQTAEDAVAARLAATGERPSFEALAAMLPPLRYVNAPFKAYPLVLSEPEGERKIRVVSDGSAVHLGIEVNKRPIGVDQASHWNGPAWSVTLEVNAGDGWQPVCAQPRWHDGCLPIAGWQWMAGPQTLTLDVFAADVPGASGRLAAWLRCTVKGKPEATAPLRWRARLARHDDAGQSIPANLQCTGGALQDDEGHLFGGVGPGWQWDEAEQTLVWSPAADSTEHEACLLLLDQPARHTLINHPASERSAWAIETERALVNNAAFLADMAEPTAWHDRMNEVARQWQQQLAPAGSATAELPEPRVDQARQAVLASLYVIANRGQLNYSVHNPYERMYTDETGLACTALACWGHIKAAVRFFEQVTFYDQKNVMPHDLGCRLTRLCRLAQLEGDNGVILRRHGRRMRRWAQQIAASRNTEQHGLLPPTQYCGDLPQMVYSFNGNAVAWRGLRDAALALADEKLLAHAESMRAAILQAVEASTDWQANPPFVPMQLHGDEPTPTGQLTKTTLGSYWALVAPYAIASGVLPTDHPAQSAMLDTYQQRGGLCASLVRWTPQSDYNTTTTLLECGIDDLYGAGLVEAWARTDDADQLELALYGKLAIGMTHDTCYAGEIASLAESRIHGQLDPPGRSLFLPPNSAGQGWFNVLLRHILVYDFDAQGNGVPDTLRLAHATPPRWLDDGQVLAVHDMPTAFGPVSYRFTSQLNAATPRVRGVVQLPQHPNLKQVTLRLRLPHPWQLDAVHIDGQSPHPFDSDTATIDLGGLAGKKSIDVRLQRIRG</sequence>
<evidence type="ECO:0000313" key="2">
    <source>
        <dbReference type="EMBL" id="MFA9480308.1"/>
    </source>
</evidence>
<accession>A0ABV4UCI3</accession>
<name>A0ABV4UCI3_9BACT</name>
<feature type="region of interest" description="Disordered" evidence="1">
    <location>
        <begin position="1"/>
        <end position="29"/>
    </location>
</feature>
<dbReference type="EMBL" id="JBGUBD010000018">
    <property type="protein sequence ID" value="MFA9480308.1"/>
    <property type="molecule type" value="Genomic_DNA"/>
</dbReference>
<keyword evidence="3" id="KW-1185">Reference proteome</keyword>
<dbReference type="RefSeq" id="WP_425347225.1">
    <property type="nucleotide sequence ID" value="NZ_JBGUBD010000018.1"/>
</dbReference>
<organism evidence="2 3">
    <name type="scientific">Natronomicrosphaera hydrolytica</name>
    <dbReference type="NCBI Taxonomy" id="3242702"/>
    <lineage>
        <taxon>Bacteria</taxon>
        <taxon>Pseudomonadati</taxon>
        <taxon>Planctomycetota</taxon>
        <taxon>Phycisphaerae</taxon>
        <taxon>Phycisphaerales</taxon>
        <taxon>Phycisphaeraceae</taxon>
        <taxon>Natronomicrosphaera</taxon>
    </lineage>
</organism>
<reference evidence="2 3" key="1">
    <citation type="submission" date="2024-08" db="EMBL/GenBank/DDBJ databases">
        <title>Whole-genome sequencing of halo(alkali)philic microorganisms from hypersaline lakes.</title>
        <authorList>
            <person name="Sorokin D.Y."/>
            <person name="Merkel A.Y."/>
            <person name="Messina E."/>
            <person name="Yakimov M."/>
        </authorList>
    </citation>
    <scope>NUCLEOTIDE SEQUENCE [LARGE SCALE GENOMIC DNA]</scope>
    <source>
        <strain evidence="2 3">AB-hyl4</strain>
    </source>
</reference>
<evidence type="ECO:0000256" key="1">
    <source>
        <dbReference type="SAM" id="MobiDB-lite"/>
    </source>
</evidence>
<dbReference type="Proteomes" id="UP001575105">
    <property type="component" value="Unassembled WGS sequence"/>
</dbReference>
<gene>
    <name evidence="2" type="ORF">ACERK3_18710</name>
</gene>
<evidence type="ECO:0008006" key="4">
    <source>
        <dbReference type="Google" id="ProtNLM"/>
    </source>
</evidence>
<proteinExistence type="predicted"/>
<comment type="caution">
    <text evidence="2">The sequence shown here is derived from an EMBL/GenBank/DDBJ whole genome shotgun (WGS) entry which is preliminary data.</text>
</comment>